<dbReference type="Gene3D" id="2.40.50.140">
    <property type="entry name" value="Nucleic acid-binding proteins"/>
    <property type="match status" value="5"/>
</dbReference>
<evidence type="ECO:0000256" key="4">
    <source>
        <dbReference type="ARBA" id="ARBA00025604"/>
    </source>
</evidence>
<dbReference type="CDD" id="cd04465">
    <property type="entry name" value="S1_RPS1_repeat_ec2_hs2"/>
    <property type="match status" value="1"/>
</dbReference>
<dbReference type="PANTHER" id="PTHR10724">
    <property type="entry name" value="30S RIBOSOMAL PROTEIN S1"/>
    <property type="match status" value="1"/>
</dbReference>
<dbReference type="GO" id="GO:0003729">
    <property type="term" value="F:mRNA binding"/>
    <property type="evidence" value="ECO:0007669"/>
    <property type="project" value="TreeGrafter"/>
</dbReference>
<evidence type="ECO:0000256" key="1">
    <source>
        <dbReference type="ARBA" id="ARBA00006767"/>
    </source>
</evidence>
<dbReference type="Proteomes" id="UP000002495">
    <property type="component" value="Chromosome"/>
</dbReference>
<dbReference type="InterPro" id="IPR003029">
    <property type="entry name" value="S1_domain"/>
</dbReference>
<dbReference type="RefSeq" id="WP_011114980.1">
    <property type="nucleotide sequence ID" value="NC_004917.1"/>
</dbReference>
<dbReference type="PANTHER" id="PTHR10724:SF7">
    <property type="entry name" value="SMALL RIBOSOMAL SUBUNIT PROTEIN BS1C"/>
    <property type="match status" value="1"/>
</dbReference>
<evidence type="ECO:0000256" key="2">
    <source>
        <dbReference type="ARBA" id="ARBA00022980"/>
    </source>
</evidence>
<dbReference type="GO" id="GO:0006412">
    <property type="term" value="P:translation"/>
    <property type="evidence" value="ECO:0007669"/>
    <property type="project" value="TreeGrafter"/>
</dbReference>
<dbReference type="Pfam" id="PF00575">
    <property type="entry name" value="S1"/>
    <property type="match status" value="5"/>
</dbReference>
<name>Q7VJV6_HELHP</name>
<dbReference type="SMART" id="SM00316">
    <property type="entry name" value="S1"/>
    <property type="match status" value="6"/>
</dbReference>
<feature type="coiled-coil region" evidence="5">
    <location>
        <begin position="507"/>
        <end position="541"/>
    </location>
</feature>
<keyword evidence="5" id="KW-0175">Coiled coil</keyword>
<evidence type="ECO:0000259" key="6">
    <source>
        <dbReference type="PROSITE" id="PS50126"/>
    </source>
</evidence>
<dbReference type="STRING" id="235279.HH_0137"/>
<gene>
    <name evidence="7" type="primary">rpsA</name>
    <name evidence="7" type="ordered locus">HH_0137</name>
</gene>
<keyword evidence="8" id="KW-1185">Reference proteome</keyword>
<dbReference type="NCBIfam" id="NF004956">
    <property type="entry name" value="PRK06299.1-6"/>
    <property type="match status" value="1"/>
</dbReference>
<dbReference type="GO" id="GO:0022627">
    <property type="term" value="C:cytosolic small ribosomal subunit"/>
    <property type="evidence" value="ECO:0007669"/>
    <property type="project" value="TreeGrafter"/>
</dbReference>
<dbReference type="GO" id="GO:0003735">
    <property type="term" value="F:structural constituent of ribosome"/>
    <property type="evidence" value="ECO:0007669"/>
    <property type="project" value="TreeGrafter"/>
</dbReference>
<feature type="domain" description="S1 motif" evidence="6">
    <location>
        <begin position="201"/>
        <end position="269"/>
    </location>
</feature>
<dbReference type="InterPro" id="IPR050437">
    <property type="entry name" value="Ribos_protein_bS1-like"/>
</dbReference>
<dbReference type="EMBL" id="AE017125">
    <property type="protein sequence ID" value="AAP76734.1"/>
    <property type="molecule type" value="Genomic_DNA"/>
</dbReference>
<evidence type="ECO:0000256" key="3">
    <source>
        <dbReference type="ARBA" id="ARBA00023274"/>
    </source>
</evidence>
<feature type="domain" description="S1 motif" evidence="6">
    <location>
        <begin position="117"/>
        <end position="180"/>
    </location>
</feature>
<comment type="function">
    <text evidence="4">Binds mRNA; thus facilitating recognition of the initiation point. It is needed to translate mRNA with a short Shine-Dalgarno (SD) purine-rich sequence.</text>
</comment>
<dbReference type="OrthoDB" id="9804077at2"/>
<comment type="similarity">
    <text evidence="1">Belongs to the bacterial ribosomal protein bS1 family.</text>
</comment>
<dbReference type="InterPro" id="IPR035104">
    <property type="entry name" value="Ribosomal_protein_S1-like"/>
</dbReference>
<keyword evidence="2 7" id="KW-0689">Ribosomal protein</keyword>
<reference evidence="7 8" key="1">
    <citation type="journal article" date="2003" name="Proc. Natl. Acad. Sci. U.S.A.">
        <title>The complete genome sequence of the carcinogenic bacterium Helicobacter hepaticus.</title>
        <authorList>
            <person name="Suerbaum S."/>
            <person name="Josenhans C."/>
            <person name="Sterzenbach T."/>
            <person name="Drescher B."/>
            <person name="Brandt P."/>
            <person name="Bell M."/>
            <person name="Droege M."/>
            <person name="Fartmann B."/>
            <person name="Fischer H.-P."/>
            <person name="Ge Z."/>
            <person name="Hoerster A."/>
            <person name="Holland R."/>
            <person name="Klein K."/>
            <person name="Koenig J."/>
            <person name="Macko L."/>
            <person name="Mendz G.L."/>
            <person name="Nyakatura G."/>
            <person name="Schauer D.B."/>
            <person name="Shen Z."/>
            <person name="Weber J."/>
            <person name="Frosch M."/>
            <person name="Fox J.G."/>
        </authorList>
    </citation>
    <scope>NUCLEOTIDE SEQUENCE [LARGE SCALE GENOMIC DNA]</scope>
    <source>
        <strain evidence="8">ATCC 51449 / 3B1</strain>
    </source>
</reference>
<evidence type="ECO:0000313" key="7">
    <source>
        <dbReference type="EMBL" id="AAP76734.1"/>
    </source>
</evidence>
<protein>
    <submittedName>
        <fullName evidence="7">Ribosomal protein S1</fullName>
    </submittedName>
</protein>
<feature type="domain" description="S1 motif" evidence="6">
    <location>
        <begin position="373"/>
        <end position="441"/>
    </location>
</feature>
<organism evidence="7 8">
    <name type="scientific">Helicobacter hepaticus (strain ATCC 51449 / 3B1)</name>
    <dbReference type="NCBI Taxonomy" id="235279"/>
    <lineage>
        <taxon>Bacteria</taxon>
        <taxon>Pseudomonadati</taxon>
        <taxon>Campylobacterota</taxon>
        <taxon>Epsilonproteobacteria</taxon>
        <taxon>Campylobacterales</taxon>
        <taxon>Helicobacteraceae</taxon>
        <taxon>Helicobacter</taxon>
    </lineage>
</organism>
<dbReference type="HOGENOM" id="CLU_015805_2_1_7"/>
<proteinExistence type="inferred from homology"/>
<accession>Q7VJV6</accession>
<dbReference type="FunFam" id="2.40.50.140:FF:000103">
    <property type="entry name" value="protein RRP5 homolog"/>
    <property type="match status" value="1"/>
</dbReference>
<dbReference type="InterPro" id="IPR012340">
    <property type="entry name" value="NA-bd_OB-fold"/>
</dbReference>
<sequence>MLVNLEHDDFITEEEDFAALFEASEKKADAGAIQIGEIVAITDEYAMVALANEKSEAMLRLGEIQDDNGNLLFNINDKIEVFVTPGRGGRPNASYKKALKSKRIVEKIAQIADNYQDKIIEAKVIKKNKGGFILEYDGIDVFMPRRDSAIREDDKAIGKIYKVAIVNINKESNSIIVSRKRFFEIDDKNRQNVSAKLLENDGVQKGIVKKIAPFGVFVDVYGVEGLVHYTELSHKGPINPAKNFKEGDEVVVKVLGYDEKKRRLSLSMKALGDDPWKEIEKELEVGYSIKVSVSNIEPYGAFVDLGNDIEGFLHISEISWDKNIKHPSSYLNVGQEIDVEIIEIDTDNKRLRVSLKKLLDKPFVYFAKTHQVGEIIKGKIATLTDFGAFVNLGGVDGLLHNEDAYWDKKSKCKDGFKVGDEIEVKIIKIDKEHERVSLSKKLLEHSPAREFGKTHKVDDVARGSIIDIKDFGIFIKIDEMEALIRNEDIQPLKKEDLKAGEEIECVITHIDEENNKVRASIKRLERQKEKETLKAFNSEEKMTLGDKLKNRL</sequence>
<dbReference type="AlphaFoldDB" id="Q7VJV6"/>
<dbReference type="eggNOG" id="COG0539">
    <property type="taxonomic scope" value="Bacteria"/>
</dbReference>
<keyword evidence="3" id="KW-0687">Ribonucleoprotein</keyword>
<dbReference type="SUPFAM" id="SSF50249">
    <property type="entry name" value="Nucleic acid-binding proteins"/>
    <property type="match status" value="6"/>
</dbReference>
<evidence type="ECO:0000256" key="5">
    <source>
        <dbReference type="SAM" id="Coils"/>
    </source>
</evidence>
<dbReference type="PRINTS" id="PR00681">
    <property type="entry name" value="RIBOSOMALS1"/>
</dbReference>
<evidence type="ECO:0000313" key="8">
    <source>
        <dbReference type="Proteomes" id="UP000002495"/>
    </source>
</evidence>
<feature type="domain" description="S1 motif" evidence="6">
    <location>
        <begin position="286"/>
        <end position="356"/>
    </location>
</feature>
<dbReference type="KEGG" id="hhe:HH_0137"/>
<feature type="domain" description="S1 motif" evidence="6">
    <location>
        <begin position="458"/>
        <end position="522"/>
    </location>
</feature>
<dbReference type="PROSITE" id="PS50126">
    <property type="entry name" value="S1"/>
    <property type="match status" value="5"/>
</dbReference>